<evidence type="ECO:0000313" key="2">
    <source>
        <dbReference type="Proteomes" id="UP000076871"/>
    </source>
</evidence>
<keyword evidence="2" id="KW-1185">Reference proteome</keyword>
<proteinExistence type="predicted"/>
<dbReference type="InParanoid" id="A0A165GBM0"/>
<dbReference type="Proteomes" id="UP000076871">
    <property type="component" value="Unassembled WGS sequence"/>
</dbReference>
<gene>
    <name evidence="1" type="ORF">LAESUDRAFT_472760</name>
</gene>
<dbReference type="AlphaFoldDB" id="A0A165GBM0"/>
<dbReference type="RefSeq" id="XP_040767859.1">
    <property type="nucleotide sequence ID" value="XM_040902605.1"/>
</dbReference>
<name>A0A165GBM0_9APHY</name>
<dbReference type="EMBL" id="KV427610">
    <property type="protein sequence ID" value="KZT10119.1"/>
    <property type="molecule type" value="Genomic_DNA"/>
</dbReference>
<dbReference type="GeneID" id="63819636"/>
<sequence length="293" mass="32598">MPDCRPDFRLGHCRIVICITLRHELPIFSERLTVRDAAYCEVSQRWLLLRTQVHTPTQLHGICDPRLPSATEYEASQLPVHILRTVGRSCQTRQALGSLHMSASTSRRFAFGDDNLAAMHALSLADAGREAQEKMSGSGWLRVGGDDELLRLEERAAGHAYPKASQMREVPPDSTDYCLLLCPPHVGAERTSSDHIRKANTGDMMYNCGCVRAGRYIEWRMCTSIAPESVPAQFQEVRVAYRQCRGSTPIHVSGYSAISSINVAFVESSGGHTPSLERKARRRSGREMAICIT</sequence>
<accession>A0A165GBM0</accession>
<protein>
    <submittedName>
        <fullName evidence="1">Uncharacterized protein</fullName>
    </submittedName>
</protein>
<evidence type="ECO:0000313" key="1">
    <source>
        <dbReference type="EMBL" id="KZT10119.1"/>
    </source>
</evidence>
<organism evidence="1 2">
    <name type="scientific">Laetiporus sulphureus 93-53</name>
    <dbReference type="NCBI Taxonomy" id="1314785"/>
    <lineage>
        <taxon>Eukaryota</taxon>
        <taxon>Fungi</taxon>
        <taxon>Dikarya</taxon>
        <taxon>Basidiomycota</taxon>
        <taxon>Agaricomycotina</taxon>
        <taxon>Agaricomycetes</taxon>
        <taxon>Polyporales</taxon>
        <taxon>Laetiporus</taxon>
    </lineage>
</organism>
<reference evidence="1 2" key="1">
    <citation type="journal article" date="2016" name="Mol. Biol. Evol.">
        <title>Comparative Genomics of Early-Diverging Mushroom-Forming Fungi Provides Insights into the Origins of Lignocellulose Decay Capabilities.</title>
        <authorList>
            <person name="Nagy L.G."/>
            <person name="Riley R."/>
            <person name="Tritt A."/>
            <person name="Adam C."/>
            <person name="Daum C."/>
            <person name="Floudas D."/>
            <person name="Sun H."/>
            <person name="Yadav J.S."/>
            <person name="Pangilinan J."/>
            <person name="Larsson K.H."/>
            <person name="Matsuura K."/>
            <person name="Barry K."/>
            <person name="Labutti K."/>
            <person name="Kuo R."/>
            <person name="Ohm R.A."/>
            <person name="Bhattacharya S.S."/>
            <person name="Shirouzu T."/>
            <person name="Yoshinaga Y."/>
            <person name="Martin F.M."/>
            <person name="Grigoriev I.V."/>
            <person name="Hibbett D.S."/>
        </authorList>
    </citation>
    <scope>NUCLEOTIDE SEQUENCE [LARGE SCALE GENOMIC DNA]</scope>
    <source>
        <strain evidence="1 2">93-53</strain>
    </source>
</reference>